<sequence>MPEEAKPDVERYLFQHRLQIPWEDHVGTFGNLVRWSQKRIQHPSKAARLRMLQAFCLIMSRRKNQARLVSNPPGKTPKFMLLMKKLASGEIALQGSMTTQISTVPRKSTYSRSVRLGERSHCCQYSARQGVYGSGTTGVWIGCAAHFLSE</sequence>
<dbReference type="AlphaFoldDB" id="A0A3N4HN33"/>
<evidence type="ECO:0000313" key="1">
    <source>
        <dbReference type="EMBL" id="RPA75149.1"/>
    </source>
</evidence>
<dbReference type="Proteomes" id="UP000275078">
    <property type="component" value="Unassembled WGS sequence"/>
</dbReference>
<dbReference type="EMBL" id="ML119770">
    <property type="protein sequence ID" value="RPA75149.1"/>
    <property type="molecule type" value="Genomic_DNA"/>
</dbReference>
<reference evidence="1 2" key="1">
    <citation type="journal article" date="2018" name="Nat. Ecol. Evol.">
        <title>Pezizomycetes genomes reveal the molecular basis of ectomycorrhizal truffle lifestyle.</title>
        <authorList>
            <person name="Murat C."/>
            <person name="Payen T."/>
            <person name="Noel B."/>
            <person name="Kuo A."/>
            <person name="Morin E."/>
            <person name="Chen J."/>
            <person name="Kohler A."/>
            <person name="Krizsan K."/>
            <person name="Balestrini R."/>
            <person name="Da Silva C."/>
            <person name="Montanini B."/>
            <person name="Hainaut M."/>
            <person name="Levati E."/>
            <person name="Barry K.W."/>
            <person name="Belfiori B."/>
            <person name="Cichocki N."/>
            <person name="Clum A."/>
            <person name="Dockter R.B."/>
            <person name="Fauchery L."/>
            <person name="Guy J."/>
            <person name="Iotti M."/>
            <person name="Le Tacon F."/>
            <person name="Lindquist E.A."/>
            <person name="Lipzen A."/>
            <person name="Malagnac F."/>
            <person name="Mello A."/>
            <person name="Molinier V."/>
            <person name="Miyauchi S."/>
            <person name="Poulain J."/>
            <person name="Riccioni C."/>
            <person name="Rubini A."/>
            <person name="Sitrit Y."/>
            <person name="Splivallo R."/>
            <person name="Traeger S."/>
            <person name="Wang M."/>
            <person name="Zifcakova L."/>
            <person name="Wipf D."/>
            <person name="Zambonelli A."/>
            <person name="Paolocci F."/>
            <person name="Nowrousian M."/>
            <person name="Ottonello S."/>
            <person name="Baldrian P."/>
            <person name="Spatafora J.W."/>
            <person name="Henrissat B."/>
            <person name="Nagy L.G."/>
            <person name="Aury J.M."/>
            <person name="Wincker P."/>
            <person name="Grigoriev I.V."/>
            <person name="Bonfante P."/>
            <person name="Martin F.M."/>
        </authorList>
    </citation>
    <scope>NUCLEOTIDE SEQUENCE [LARGE SCALE GENOMIC DNA]</scope>
    <source>
        <strain evidence="1 2">RN42</strain>
    </source>
</reference>
<name>A0A3N4HN33_ASCIM</name>
<organism evidence="1 2">
    <name type="scientific">Ascobolus immersus RN42</name>
    <dbReference type="NCBI Taxonomy" id="1160509"/>
    <lineage>
        <taxon>Eukaryota</taxon>
        <taxon>Fungi</taxon>
        <taxon>Dikarya</taxon>
        <taxon>Ascomycota</taxon>
        <taxon>Pezizomycotina</taxon>
        <taxon>Pezizomycetes</taxon>
        <taxon>Pezizales</taxon>
        <taxon>Ascobolaceae</taxon>
        <taxon>Ascobolus</taxon>
    </lineage>
</organism>
<keyword evidence="2" id="KW-1185">Reference proteome</keyword>
<proteinExistence type="predicted"/>
<protein>
    <submittedName>
        <fullName evidence="1">Uncharacterized protein</fullName>
    </submittedName>
</protein>
<evidence type="ECO:0000313" key="2">
    <source>
        <dbReference type="Proteomes" id="UP000275078"/>
    </source>
</evidence>
<gene>
    <name evidence="1" type="ORF">BJ508DRAFT_23724</name>
</gene>
<accession>A0A3N4HN33</accession>